<dbReference type="KEGG" id="dra:DR_1795"/>
<feature type="signal peptide" evidence="2">
    <location>
        <begin position="1"/>
        <end position="19"/>
    </location>
</feature>
<dbReference type="GeneID" id="69518035"/>
<evidence type="ECO:0008006" key="5">
    <source>
        <dbReference type="Google" id="ProtNLM"/>
    </source>
</evidence>
<dbReference type="HOGENOM" id="CLU_1052608_0_0_0"/>
<dbReference type="PIR" id="A75354">
    <property type="entry name" value="A75354"/>
</dbReference>
<organism evidence="3 4">
    <name type="scientific">Deinococcus radiodurans (strain ATCC 13939 / DSM 20539 / JCM 16871 / CCUG 27074 / LMG 4051 / NBRC 15346 / NCIMB 9279 / VKM B-1422 / R1)</name>
    <dbReference type="NCBI Taxonomy" id="243230"/>
    <lineage>
        <taxon>Bacteria</taxon>
        <taxon>Thermotogati</taxon>
        <taxon>Deinococcota</taxon>
        <taxon>Deinococci</taxon>
        <taxon>Deinococcales</taxon>
        <taxon>Deinococcaceae</taxon>
        <taxon>Deinococcus</taxon>
    </lineage>
</organism>
<protein>
    <recommendedName>
        <fullName evidence="5">Lipoprotein</fullName>
    </recommendedName>
</protein>
<reference evidence="3 4" key="1">
    <citation type="journal article" date="1999" name="Science">
        <title>Genome sequence of the radioresistant bacterium Deinococcus radiodurans R1.</title>
        <authorList>
            <person name="White O."/>
            <person name="Eisen J.A."/>
            <person name="Heidelberg J.F."/>
            <person name="Hickey E.K."/>
            <person name="Peterson J.D."/>
            <person name="Dodson R.J."/>
            <person name="Haft D.H."/>
            <person name="Gwinn M.L."/>
            <person name="Nelson W.C."/>
            <person name="Richardson D.L."/>
            <person name="Moffat K.S."/>
            <person name="Qin H."/>
            <person name="Jiang L."/>
            <person name="Pamphile W."/>
            <person name="Crosby M."/>
            <person name="Shen M."/>
            <person name="Vamathevan J.J."/>
            <person name="Lam P."/>
            <person name="McDonald L."/>
            <person name="Utterback T."/>
            <person name="Zalewski C."/>
            <person name="Makarova K.S."/>
            <person name="Aravind L."/>
            <person name="Daly M.J."/>
            <person name="Minton K.W."/>
            <person name="Fleischmann R.D."/>
            <person name="Ketchum K.A."/>
            <person name="Nelson K.E."/>
            <person name="Salzberg S."/>
            <person name="Smith H.O."/>
            <person name="Venter J.C."/>
            <person name="Fraser C.M."/>
        </authorList>
    </citation>
    <scope>NUCLEOTIDE SEQUENCE [LARGE SCALE GENOMIC DNA]</scope>
    <source>
        <strain evidence="4">ATCC 13939 / DSM 20539 / JCM 16871 / LMG 4051 / NBRC 15346 / NCIMB 9279 / R1 / VKM B-1422</strain>
    </source>
</reference>
<feature type="compositionally biased region" description="Pro residues" evidence="1">
    <location>
        <begin position="21"/>
        <end position="32"/>
    </location>
</feature>
<dbReference type="EnsemblBacteria" id="AAF11351">
    <property type="protein sequence ID" value="AAF11351"/>
    <property type="gene ID" value="DR_1795"/>
</dbReference>
<dbReference type="PATRIC" id="fig|243230.17.peg.2008"/>
<proteinExistence type="predicted"/>
<evidence type="ECO:0000313" key="3">
    <source>
        <dbReference type="EMBL" id="AAF11351.1"/>
    </source>
</evidence>
<dbReference type="InParanoid" id="Q9RTG9"/>
<dbReference type="PROSITE" id="PS51257">
    <property type="entry name" value="PROKAR_LIPOPROTEIN"/>
    <property type="match status" value="1"/>
</dbReference>
<evidence type="ECO:0000256" key="1">
    <source>
        <dbReference type="SAM" id="MobiDB-lite"/>
    </source>
</evidence>
<name>Q9RTG9_DEIRA</name>
<dbReference type="PaxDb" id="243230-DR_1795"/>
<dbReference type="STRING" id="243230.DR_1795"/>
<dbReference type="EMBL" id="AE000513">
    <property type="protein sequence ID" value="AAF11351.1"/>
    <property type="molecule type" value="Genomic_DNA"/>
</dbReference>
<feature type="chain" id="PRO_5009974247" description="Lipoprotein" evidence="2">
    <location>
        <begin position="20"/>
        <end position="264"/>
    </location>
</feature>
<keyword evidence="2" id="KW-0732">Signal</keyword>
<sequence length="264" mass="28411">MKKLMLALAAALLTGCTSTVPPNPEKPTPGQPEPGQHEPGQPDPGQHRVGTADGALGERLSLSGQVQSWTPARAADLFLAGQKIGTVDAAGHWRVEGQATPPQLWPVSEIFPQWLGAVEKVDSTKCKADLSVSDPAAQVATYEGWQLSNDASMRALLSPIPSRPALVRSRSEGKTAWVTFLVYADRPVDLQGERTCVVTGWNGTPTPPRWEQKSELDLTLAKGWNVVTRQATYDVGASGHDVSTRTWDGEAQPELPWGYNGTPF</sequence>
<gene>
    <name evidence="3" type="ordered locus">DR_1795</name>
</gene>
<keyword evidence="4" id="KW-1185">Reference proteome</keyword>
<dbReference type="Proteomes" id="UP000002524">
    <property type="component" value="Chromosome 1"/>
</dbReference>
<feature type="region of interest" description="Disordered" evidence="1">
    <location>
        <begin position="238"/>
        <end position="264"/>
    </location>
</feature>
<dbReference type="AlphaFoldDB" id="Q9RTG9"/>
<evidence type="ECO:0000313" key="4">
    <source>
        <dbReference type="Proteomes" id="UP000002524"/>
    </source>
</evidence>
<dbReference type="RefSeq" id="WP_010888430.1">
    <property type="nucleotide sequence ID" value="NC_001263.1"/>
</dbReference>
<feature type="region of interest" description="Disordered" evidence="1">
    <location>
        <begin position="16"/>
        <end position="52"/>
    </location>
</feature>
<evidence type="ECO:0000256" key="2">
    <source>
        <dbReference type="SAM" id="SignalP"/>
    </source>
</evidence>
<accession>Q9RTG9</accession>